<name>A0AAE9BZ04_9VIRU</name>
<keyword evidence="3" id="KW-1185">Reference proteome</keyword>
<sequence>MANLDSEIKVDETNPNSETEMAPLSSIEETIALYLVPLAEHPKSVGRTTLKRNLAKVVKLLALNLDNDNSSSEEEEEEEVEEEEEYTTDYEETDDDDTILYEETDSDDNVFQDCNESPITQKRKSDEPSSTDDVKKIKLYPNCSENEC</sequence>
<evidence type="ECO:0000313" key="3">
    <source>
        <dbReference type="Proteomes" id="UP000831195"/>
    </source>
</evidence>
<dbReference type="EMBL" id="MZ311577">
    <property type="protein sequence ID" value="UBZ25512.1"/>
    <property type="molecule type" value="Genomic_DNA"/>
</dbReference>
<protein>
    <submittedName>
        <fullName evidence="2">Uncharacterized protein</fullName>
    </submittedName>
</protein>
<feature type="compositionally biased region" description="Basic and acidic residues" evidence="1">
    <location>
        <begin position="1"/>
        <end position="12"/>
    </location>
</feature>
<reference evidence="2" key="1">
    <citation type="journal article" date="2021" name="Viruses">
        <title>Identification and Full Characterisation of Two Novel Crustacean Infecting Members of the Family Nudiviridae Provides Support for Two Subfamilies.</title>
        <authorList>
            <person name="Bateman K.S."/>
            <person name="Kerr R."/>
            <person name="Stentiford G.D."/>
            <person name="Bean T.P."/>
            <person name="Hooper C."/>
            <person name="Van Eynde B."/>
            <person name="Delbare D."/>
            <person name="Bojko J."/>
            <person name="Christiaens O."/>
            <person name="Taning C.N.T."/>
            <person name="Smagghe G."/>
            <person name="van Oers M.M."/>
            <person name="van Aerle R."/>
        </authorList>
    </citation>
    <scope>NUCLEOTIDE SEQUENCE</scope>
    <source>
        <strain evidence="2">AN1</strain>
    </source>
</reference>
<evidence type="ECO:0000313" key="2">
    <source>
        <dbReference type="EMBL" id="UBZ25512.1"/>
    </source>
</evidence>
<evidence type="ECO:0000256" key="1">
    <source>
        <dbReference type="SAM" id="MobiDB-lite"/>
    </source>
</evidence>
<feature type="region of interest" description="Disordered" evidence="1">
    <location>
        <begin position="64"/>
        <end position="138"/>
    </location>
</feature>
<accession>A0AAE9BZ04</accession>
<feature type="compositionally biased region" description="Basic and acidic residues" evidence="1">
    <location>
        <begin position="123"/>
        <end position="136"/>
    </location>
</feature>
<organism evidence="2 3">
    <name type="scientific">Crangon crangon nudivirus</name>
    <dbReference type="NCBI Taxonomy" id="2880838"/>
    <lineage>
        <taxon>Viruses</taxon>
        <taxon>Viruses incertae sedis</taxon>
        <taxon>Naldaviricetes</taxon>
        <taxon>Lefavirales</taxon>
        <taxon>Nudiviridae</taxon>
        <taxon>Gammanudivirus</taxon>
        <taxon>Gammanudivirus cracrangonis</taxon>
    </lineage>
</organism>
<dbReference type="Proteomes" id="UP000831195">
    <property type="component" value="Segment"/>
</dbReference>
<feature type="compositionally biased region" description="Acidic residues" evidence="1">
    <location>
        <begin position="71"/>
        <end position="110"/>
    </location>
</feature>
<proteinExistence type="predicted"/>
<feature type="region of interest" description="Disordered" evidence="1">
    <location>
        <begin position="1"/>
        <end position="23"/>
    </location>
</feature>
<gene>
    <name evidence="2" type="ORF">CcNV_028</name>
</gene>